<dbReference type="PANTHER" id="PTHR43575">
    <property type="entry name" value="PROTEIN ABCI7, CHLOROPLASTIC"/>
    <property type="match status" value="1"/>
</dbReference>
<keyword evidence="5" id="KW-1185">Reference proteome</keyword>
<evidence type="ECO:0000313" key="5">
    <source>
        <dbReference type="Proteomes" id="UP001277761"/>
    </source>
</evidence>
<dbReference type="InterPro" id="IPR055346">
    <property type="entry name" value="Fe-S_cluster_assembly_SufBD"/>
</dbReference>
<feature type="domain" description="SUF system FeS cluster assembly SufBD N-terminal" evidence="3">
    <location>
        <begin position="79"/>
        <end position="154"/>
    </location>
</feature>
<feature type="domain" description="SUF system FeS cluster assembly SufBD core" evidence="2">
    <location>
        <begin position="161"/>
        <end position="392"/>
    </location>
</feature>
<sequence length="422" mass="45899">MTALATDPTWLAERRDAARTELETLELPTFRGTAGWEFTEIPELDLDAYPLAGGDADASGVAEGAPRVFDHLPEGTKRLTQVDGTIVEAADSVDTEGPIVLPLAVAAERHADLVEPYLGRIETQRTPFTARNDRDWTGGFFVYVPRNVHLDAPVLLTLVQSQAGTTAAPRTLIVLEEGAQAEVWSQAVSADPTLDALVNGVVELHVGANARLRFVDVQDLSERTWIFGAQRATIDRDGWIDWITLGLGSAKGKVFQETSLDGPGAHGRVTGGYATHGKQHLDFDTLQTHAAENTTSDLAFRGILADKSHAVWRGMIKVDEGAQQTDAFQESRNLLLTRKAHADAIPGLEIAANDVRCTHAAAIAQIDPEQLFYLRSRGLPVGRAKRLVIEGFLAELVTRFEEGPVREALGEVLQRRLEAVLD</sequence>
<dbReference type="PANTHER" id="PTHR43575:SF1">
    <property type="entry name" value="PROTEIN ABCI7, CHLOROPLASTIC"/>
    <property type="match status" value="1"/>
</dbReference>
<dbReference type="NCBIfam" id="TIGR01981">
    <property type="entry name" value="sufD"/>
    <property type="match status" value="1"/>
</dbReference>
<comment type="caution">
    <text evidence="4">The sequence shown here is derived from an EMBL/GenBank/DDBJ whole genome shotgun (WGS) entry which is preliminary data.</text>
</comment>
<dbReference type="SUPFAM" id="SSF101960">
    <property type="entry name" value="Stabilizer of iron transporter SufD"/>
    <property type="match status" value="1"/>
</dbReference>
<evidence type="ECO:0000259" key="3">
    <source>
        <dbReference type="Pfam" id="PF19295"/>
    </source>
</evidence>
<dbReference type="InterPro" id="IPR011542">
    <property type="entry name" value="SUF_FeS_clus_asmbl_SufD"/>
</dbReference>
<dbReference type="Pfam" id="PF19295">
    <property type="entry name" value="SufBD_N"/>
    <property type="match status" value="1"/>
</dbReference>
<evidence type="ECO:0000256" key="1">
    <source>
        <dbReference type="ARBA" id="ARBA00043967"/>
    </source>
</evidence>
<dbReference type="InterPro" id="IPR037284">
    <property type="entry name" value="SUF_FeS_clus_asmbl_SufBD_sf"/>
</dbReference>
<reference evidence="4 5" key="1">
    <citation type="submission" date="2023-11" db="EMBL/GenBank/DDBJ databases">
        <authorList>
            <person name="Xu M."/>
            <person name="Jiang T."/>
        </authorList>
    </citation>
    <scope>NUCLEOTIDE SEQUENCE [LARGE SCALE GENOMIC DNA]</scope>
    <source>
        <strain evidence="4 5">SD</strain>
    </source>
</reference>
<dbReference type="InterPro" id="IPR000825">
    <property type="entry name" value="SUF_FeS_clus_asmbl_SufBD_core"/>
</dbReference>
<gene>
    <name evidence="4" type="primary">sufD</name>
    <name evidence="4" type="ORF">SK069_07020</name>
</gene>
<proteinExistence type="inferred from homology"/>
<dbReference type="Pfam" id="PF01458">
    <property type="entry name" value="SUFBD_core"/>
    <property type="match status" value="1"/>
</dbReference>
<protein>
    <submittedName>
        <fullName evidence="4">Fe-S cluster assembly protein SufD</fullName>
    </submittedName>
</protein>
<dbReference type="EMBL" id="JAXAVX010000002">
    <property type="protein sequence ID" value="MDX8151335.1"/>
    <property type="molecule type" value="Genomic_DNA"/>
</dbReference>
<dbReference type="InterPro" id="IPR045595">
    <property type="entry name" value="SufBD_N"/>
</dbReference>
<evidence type="ECO:0000313" key="4">
    <source>
        <dbReference type="EMBL" id="MDX8151335.1"/>
    </source>
</evidence>
<dbReference type="RefSeq" id="WP_319953485.1">
    <property type="nucleotide sequence ID" value="NZ_JAXAVX010000002.1"/>
</dbReference>
<evidence type="ECO:0000259" key="2">
    <source>
        <dbReference type="Pfam" id="PF01458"/>
    </source>
</evidence>
<dbReference type="Proteomes" id="UP001277761">
    <property type="component" value="Unassembled WGS sequence"/>
</dbReference>
<name>A0ABU4VIV9_9ACTN</name>
<accession>A0ABU4VIV9</accession>
<comment type="similarity">
    <text evidence="1">Belongs to the iron-sulfur cluster assembly SufBD family.</text>
</comment>
<organism evidence="4 5">
    <name type="scientific">Patulibacter brassicae</name>
    <dbReference type="NCBI Taxonomy" id="1705717"/>
    <lineage>
        <taxon>Bacteria</taxon>
        <taxon>Bacillati</taxon>
        <taxon>Actinomycetota</taxon>
        <taxon>Thermoleophilia</taxon>
        <taxon>Solirubrobacterales</taxon>
        <taxon>Patulibacteraceae</taxon>
        <taxon>Patulibacter</taxon>
    </lineage>
</organism>